<evidence type="ECO:0000313" key="1">
    <source>
        <dbReference type="EMBL" id="SHI78970.1"/>
    </source>
</evidence>
<accession>A0A1M6E0S5</accession>
<name>A0A1M6E0S5_9FLAO</name>
<dbReference type="AlphaFoldDB" id="A0A1M6E0S5"/>
<protein>
    <submittedName>
        <fullName evidence="1">Uncharacterized protein</fullName>
    </submittedName>
</protein>
<evidence type="ECO:0000313" key="2">
    <source>
        <dbReference type="Proteomes" id="UP000184335"/>
    </source>
</evidence>
<sequence length="110" mass="12244">MSGVKRTLKIEGDLDIFVVENEDDLDGELSSWKEVLIHGDPVGLKSFANLLIEIANTNQEILSDDVLPNGEREHVKLKPGFELSKSSDEVIVGRLDAKKAGAYYQRFISK</sequence>
<dbReference type="Proteomes" id="UP000184335">
    <property type="component" value="Unassembled WGS sequence"/>
</dbReference>
<gene>
    <name evidence="1" type="ORF">SAMN05443429_104174</name>
</gene>
<proteinExistence type="predicted"/>
<keyword evidence="2" id="KW-1185">Reference proteome</keyword>
<dbReference type="InterPro" id="IPR029083">
    <property type="entry name" value="Imm32"/>
</dbReference>
<reference evidence="1 2" key="1">
    <citation type="submission" date="2016-11" db="EMBL/GenBank/DDBJ databases">
        <authorList>
            <person name="Jaros S."/>
            <person name="Januszkiewicz K."/>
            <person name="Wedrychowicz H."/>
        </authorList>
    </citation>
    <scope>NUCLEOTIDE SEQUENCE [LARGE SCALE GENOMIC DNA]</scope>
    <source>
        <strain evidence="1 2">DSM 25479</strain>
    </source>
</reference>
<dbReference type="Pfam" id="PF15566">
    <property type="entry name" value="Imm32"/>
    <property type="match status" value="1"/>
</dbReference>
<organism evidence="1 2">
    <name type="scientific">Cruoricaptor ignavus</name>
    <dbReference type="NCBI Taxonomy" id="1118202"/>
    <lineage>
        <taxon>Bacteria</taxon>
        <taxon>Pseudomonadati</taxon>
        <taxon>Bacteroidota</taxon>
        <taxon>Flavobacteriia</taxon>
        <taxon>Flavobacteriales</taxon>
        <taxon>Weeksellaceae</taxon>
        <taxon>Cruoricaptor</taxon>
    </lineage>
</organism>
<dbReference type="OrthoDB" id="1448109at2"/>
<dbReference type="EMBL" id="FQYI01000004">
    <property type="protein sequence ID" value="SHI78970.1"/>
    <property type="molecule type" value="Genomic_DNA"/>
</dbReference>
<dbReference type="RefSeq" id="WP_073179237.1">
    <property type="nucleotide sequence ID" value="NZ_FQYI01000004.1"/>
</dbReference>